<gene>
    <name evidence="1" type="ORF">FMOSSE_LOCUS6920</name>
</gene>
<comment type="caution">
    <text evidence="1">The sequence shown here is derived from an EMBL/GenBank/DDBJ whole genome shotgun (WGS) entry which is preliminary data.</text>
</comment>
<dbReference type="Proteomes" id="UP000789375">
    <property type="component" value="Unassembled WGS sequence"/>
</dbReference>
<dbReference type="AlphaFoldDB" id="A0A9N9BBK8"/>
<evidence type="ECO:0000313" key="1">
    <source>
        <dbReference type="EMBL" id="CAG8560210.1"/>
    </source>
</evidence>
<sequence>MLANEISDIIKQVNSEKFAAIVTDTTSTSHLAPYDLPYIENIDTPEL</sequence>
<dbReference type="EMBL" id="CAJVPP010001519">
    <property type="protein sequence ID" value="CAG8560210.1"/>
    <property type="molecule type" value="Genomic_DNA"/>
</dbReference>
<organism evidence="1 2">
    <name type="scientific">Funneliformis mosseae</name>
    <name type="common">Endomycorrhizal fungus</name>
    <name type="synonym">Glomus mosseae</name>
    <dbReference type="NCBI Taxonomy" id="27381"/>
    <lineage>
        <taxon>Eukaryota</taxon>
        <taxon>Fungi</taxon>
        <taxon>Fungi incertae sedis</taxon>
        <taxon>Mucoromycota</taxon>
        <taxon>Glomeromycotina</taxon>
        <taxon>Glomeromycetes</taxon>
        <taxon>Glomerales</taxon>
        <taxon>Glomeraceae</taxon>
        <taxon>Funneliformis</taxon>
    </lineage>
</organism>
<keyword evidence="2" id="KW-1185">Reference proteome</keyword>
<reference evidence="1" key="1">
    <citation type="submission" date="2021-06" db="EMBL/GenBank/DDBJ databases">
        <authorList>
            <person name="Kallberg Y."/>
            <person name="Tangrot J."/>
            <person name="Rosling A."/>
        </authorList>
    </citation>
    <scope>NUCLEOTIDE SEQUENCE</scope>
    <source>
        <strain evidence="1">87-6 pot B 2015</strain>
    </source>
</reference>
<evidence type="ECO:0000313" key="2">
    <source>
        <dbReference type="Proteomes" id="UP000789375"/>
    </source>
</evidence>
<proteinExistence type="predicted"/>
<name>A0A9N9BBK8_FUNMO</name>
<protein>
    <submittedName>
        <fullName evidence="1">6648_t:CDS:1</fullName>
    </submittedName>
</protein>
<accession>A0A9N9BBK8</accession>